<evidence type="ECO:0000313" key="3">
    <source>
        <dbReference type="EMBL" id="CAB4836458.1"/>
    </source>
</evidence>
<proteinExistence type="predicted"/>
<name>A0A6J7AVY0_9ZZZZ</name>
<evidence type="ECO:0000313" key="2">
    <source>
        <dbReference type="EMBL" id="CAB4758199.1"/>
    </source>
</evidence>
<gene>
    <name evidence="2" type="ORF">UFOPK2754_02231</name>
    <name evidence="3" type="ORF">UFOPK3139_02902</name>
    <name evidence="4" type="ORF">UFOPK3543_03070</name>
    <name evidence="5" type="ORF">UFOPK3967_03007</name>
</gene>
<feature type="region of interest" description="Disordered" evidence="1">
    <location>
        <begin position="1"/>
        <end position="35"/>
    </location>
</feature>
<reference evidence="3" key="1">
    <citation type="submission" date="2020-05" db="EMBL/GenBank/DDBJ databases">
        <authorList>
            <person name="Chiriac C."/>
            <person name="Salcher M."/>
            <person name="Ghai R."/>
            <person name="Kavagutti S V."/>
        </authorList>
    </citation>
    <scope>NUCLEOTIDE SEQUENCE</scope>
</reference>
<accession>A0A6J7AVY0</accession>
<feature type="compositionally biased region" description="Basic and acidic residues" evidence="1">
    <location>
        <begin position="283"/>
        <end position="293"/>
    </location>
</feature>
<feature type="compositionally biased region" description="Low complexity" evidence="1">
    <location>
        <begin position="21"/>
        <end position="32"/>
    </location>
</feature>
<dbReference type="EMBL" id="CAFABA010000179">
    <property type="protein sequence ID" value="CAB4836458.1"/>
    <property type="molecule type" value="Genomic_DNA"/>
</dbReference>
<evidence type="ECO:0000313" key="5">
    <source>
        <dbReference type="EMBL" id="CAB5025217.1"/>
    </source>
</evidence>
<sequence length="293" mass="32104">MGNNPSRSTRPWPHRWRRSARSTTPAAAGPTPEDSAAFPAVPSFDWAFASNTVLGGVAPGFRDARFMDRLIPYAPHDQLCSGTRWCSQRWLDRGVGSRGFRARQQSHISVMGMTTGGRCTGGTFVVIPEEQLDAAAALAARSLATDTGAESGLYEWSTAIVRETGRSRLAIWAVANDEALGVFAAELDVEWFLHFQVVNTWGAGATEADEPELLTVQNSSRVTVAELEGCVHLENEEVPARQLEVAEKYGNGLAQRGRKSAFISTSPRIPVSWSRPLEPDELGIDRDRGRWEH</sequence>
<evidence type="ECO:0000256" key="1">
    <source>
        <dbReference type="SAM" id="MobiDB-lite"/>
    </source>
</evidence>
<dbReference type="EMBL" id="CAEZYR010000094">
    <property type="protein sequence ID" value="CAB4758199.1"/>
    <property type="molecule type" value="Genomic_DNA"/>
</dbReference>
<organism evidence="3">
    <name type="scientific">freshwater metagenome</name>
    <dbReference type="NCBI Taxonomy" id="449393"/>
    <lineage>
        <taxon>unclassified sequences</taxon>
        <taxon>metagenomes</taxon>
        <taxon>ecological metagenomes</taxon>
    </lineage>
</organism>
<evidence type="ECO:0000313" key="4">
    <source>
        <dbReference type="EMBL" id="CAB4937971.1"/>
    </source>
</evidence>
<dbReference type="EMBL" id="CAFBMH010000198">
    <property type="protein sequence ID" value="CAB4937971.1"/>
    <property type="molecule type" value="Genomic_DNA"/>
</dbReference>
<dbReference type="AlphaFoldDB" id="A0A6J7AVY0"/>
<protein>
    <submittedName>
        <fullName evidence="3">Unannotated protein</fullName>
    </submittedName>
</protein>
<dbReference type="EMBL" id="CAFBOS010000289">
    <property type="protein sequence ID" value="CAB5025217.1"/>
    <property type="molecule type" value="Genomic_DNA"/>
</dbReference>
<feature type="region of interest" description="Disordered" evidence="1">
    <location>
        <begin position="271"/>
        <end position="293"/>
    </location>
</feature>